<dbReference type="Proteomes" id="UP000276417">
    <property type="component" value="Chromosome 2"/>
</dbReference>
<accession>A0A3G8YGC1</accession>
<sequence>MPLVPIVRELRSRGHAVRWYTGRKYAQAVEASGAAFEPFVHARDYDDAHFEGAFPGRNGRAGLRQIQFDMEHIFVGQIEGQLQDLRNVARSWPHDLVLADQTVAAALLHEELGGPPCALLGVLPLGIPSRETGPFGLGLAPDASALGQLRNGLLSWAAQRVIFGRISRELQAVCRRIGVRSRDFEFAVAPTLMLQPSVPAFEYPRSDLPPQLHFIGPLIPEPPARPLPTWWPDVLASQRPVVLVTQGTLATNPRQLIIPTLEALANEDVLVIAAGVRDAAALGPLPKNVRVADFVPFFQLLPHVSAYVTNGGYGGVQQALTCGVPCVVAGKSEDKAEVAARVAYAGVGLNLRTDRPSPQRLRGAVRTLLEDARFREQAQKLSAHLRSHDAPREAAQLLEALIVRGERTI</sequence>
<dbReference type="RefSeq" id="WP_124873976.1">
    <property type="nucleotide sequence ID" value="NZ_CP034184.1"/>
</dbReference>
<dbReference type="CDD" id="cd03784">
    <property type="entry name" value="GT1_Gtf-like"/>
    <property type="match status" value="1"/>
</dbReference>
<dbReference type="GO" id="GO:0016758">
    <property type="term" value="F:hexosyltransferase activity"/>
    <property type="evidence" value="ECO:0007669"/>
    <property type="project" value="UniProtKB-ARBA"/>
</dbReference>
<evidence type="ECO:0000313" key="2">
    <source>
        <dbReference type="EMBL" id="AZI44389.1"/>
    </source>
</evidence>
<proteinExistence type="predicted"/>
<dbReference type="InterPro" id="IPR010610">
    <property type="entry name" value="EryCIII-like_C"/>
</dbReference>
<dbReference type="InterPro" id="IPR050426">
    <property type="entry name" value="Glycosyltransferase_28"/>
</dbReference>
<dbReference type="KEGG" id="dph:EHF33_16040"/>
<dbReference type="PANTHER" id="PTHR48050:SF13">
    <property type="entry name" value="STEROL 3-BETA-GLUCOSYLTRANSFERASE UGT80A2"/>
    <property type="match status" value="1"/>
</dbReference>
<reference evidence="2 3" key="1">
    <citation type="submission" date="2018-11" db="EMBL/GenBank/DDBJ databases">
        <title>Deinococcus shelandsis sp. nov., isolated from South Shetland Islands soil of Antarctica.</title>
        <authorList>
            <person name="Tian J."/>
        </authorList>
    </citation>
    <scope>NUCLEOTIDE SEQUENCE [LARGE SCALE GENOMIC DNA]</scope>
    <source>
        <strain evidence="2 3">S14-83T</strain>
    </source>
</reference>
<dbReference type="Pfam" id="PF06722">
    <property type="entry name" value="EryCIII-like_C"/>
    <property type="match status" value="1"/>
</dbReference>
<evidence type="ECO:0000313" key="3">
    <source>
        <dbReference type="Proteomes" id="UP000276417"/>
    </source>
</evidence>
<protein>
    <submittedName>
        <fullName evidence="2">Glycosyltransferase</fullName>
    </submittedName>
</protein>
<dbReference type="InterPro" id="IPR002213">
    <property type="entry name" value="UDP_glucos_trans"/>
</dbReference>
<dbReference type="EMBL" id="CP034184">
    <property type="protein sequence ID" value="AZI44389.1"/>
    <property type="molecule type" value="Genomic_DNA"/>
</dbReference>
<dbReference type="GO" id="GO:0017000">
    <property type="term" value="P:antibiotic biosynthetic process"/>
    <property type="evidence" value="ECO:0007669"/>
    <property type="project" value="UniProtKB-ARBA"/>
</dbReference>
<keyword evidence="2" id="KW-0808">Transferase</keyword>
<dbReference type="OrthoDB" id="6620093at2"/>
<gene>
    <name evidence="2" type="ORF">EHF33_16040</name>
</gene>
<dbReference type="FunFam" id="3.40.50.2000:FF:000072">
    <property type="entry name" value="Glycosyl transferase"/>
    <property type="match status" value="1"/>
</dbReference>
<name>A0A3G8YGC1_9DEIO</name>
<organism evidence="2 3">
    <name type="scientific">Deinococcus psychrotolerans</name>
    <dbReference type="NCBI Taxonomy" id="2489213"/>
    <lineage>
        <taxon>Bacteria</taxon>
        <taxon>Thermotogati</taxon>
        <taxon>Deinococcota</taxon>
        <taxon>Deinococci</taxon>
        <taxon>Deinococcales</taxon>
        <taxon>Deinococcaceae</taxon>
        <taxon>Deinococcus</taxon>
    </lineage>
</organism>
<keyword evidence="3" id="KW-1185">Reference proteome</keyword>
<dbReference type="AlphaFoldDB" id="A0A3G8YGC1"/>
<dbReference type="Gene3D" id="3.40.50.2000">
    <property type="entry name" value="Glycogen Phosphorylase B"/>
    <property type="match status" value="2"/>
</dbReference>
<feature type="domain" description="Erythromycin biosynthesis protein CIII-like C-terminal" evidence="1">
    <location>
        <begin position="261"/>
        <end position="401"/>
    </location>
</feature>
<dbReference type="SUPFAM" id="SSF53756">
    <property type="entry name" value="UDP-Glycosyltransferase/glycogen phosphorylase"/>
    <property type="match status" value="1"/>
</dbReference>
<evidence type="ECO:0000259" key="1">
    <source>
        <dbReference type="Pfam" id="PF06722"/>
    </source>
</evidence>
<dbReference type="GO" id="GO:0008194">
    <property type="term" value="F:UDP-glycosyltransferase activity"/>
    <property type="evidence" value="ECO:0007669"/>
    <property type="project" value="InterPro"/>
</dbReference>
<dbReference type="PANTHER" id="PTHR48050">
    <property type="entry name" value="STEROL 3-BETA-GLUCOSYLTRANSFERASE"/>
    <property type="match status" value="1"/>
</dbReference>